<protein>
    <submittedName>
        <fullName evidence="1">Uncharacterized protein</fullName>
    </submittedName>
</protein>
<dbReference type="Proteomes" id="UP000759537">
    <property type="component" value="Unassembled WGS sequence"/>
</dbReference>
<name>A0A9P5JWN8_9AGAM</name>
<organism evidence="1 2">
    <name type="scientific">Russula ochroleuca</name>
    <dbReference type="NCBI Taxonomy" id="152965"/>
    <lineage>
        <taxon>Eukaryota</taxon>
        <taxon>Fungi</taxon>
        <taxon>Dikarya</taxon>
        <taxon>Basidiomycota</taxon>
        <taxon>Agaricomycotina</taxon>
        <taxon>Agaricomycetes</taxon>
        <taxon>Russulales</taxon>
        <taxon>Russulaceae</taxon>
        <taxon>Russula</taxon>
    </lineage>
</organism>
<proteinExistence type="predicted"/>
<dbReference type="EMBL" id="WHVB01000030">
    <property type="protein sequence ID" value="KAF8468728.1"/>
    <property type="molecule type" value="Genomic_DNA"/>
</dbReference>
<comment type="caution">
    <text evidence="1">The sequence shown here is derived from an EMBL/GenBank/DDBJ whole genome shotgun (WGS) entry which is preliminary data.</text>
</comment>
<accession>A0A9P5JWN8</accession>
<dbReference type="AlphaFoldDB" id="A0A9P5JWN8"/>
<evidence type="ECO:0000313" key="1">
    <source>
        <dbReference type="EMBL" id="KAF8468728.1"/>
    </source>
</evidence>
<keyword evidence="2" id="KW-1185">Reference proteome</keyword>
<reference evidence="1" key="1">
    <citation type="submission" date="2019-10" db="EMBL/GenBank/DDBJ databases">
        <authorList>
            <consortium name="DOE Joint Genome Institute"/>
            <person name="Kuo A."/>
            <person name="Miyauchi S."/>
            <person name="Kiss E."/>
            <person name="Drula E."/>
            <person name="Kohler A."/>
            <person name="Sanchez-Garcia M."/>
            <person name="Andreopoulos B."/>
            <person name="Barry K.W."/>
            <person name="Bonito G."/>
            <person name="Buee M."/>
            <person name="Carver A."/>
            <person name="Chen C."/>
            <person name="Cichocki N."/>
            <person name="Clum A."/>
            <person name="Culley D."/>
            <person name="Crous P.W."/>
            <person name="Fauchery L."/>
            <person name="Girlanda M."/>
            <person name="Hayes R."/>
            <person name="Keri Z."/>
            <person name="LaButti K."/>
            <person name="Lipzen A."/>
            <person name="Lombard V."/>
            <person name="Magnuson J."/>
            <person name="Maillard F."/>
            <person name="Morin E."/>
            <person name="Murat C."/>
            <person name="Nolan M."/>
            <person name="Ohm R."/>
            <person name="Pangilinan J."/>
            <person name="Pereira M."/>
            <person name="Perotto S."/>
            <person name="Peter M."/>
            <person name="Riley R."/>
            <person name="Sitrit Y."/>
            <person name="Stielow B."/>
            <person name="Szollosi G."/>
            <person name="Zifcakova L."/>
            <person name="Stursova M."/>
            <person name="Spatafora J.W."/>
            <person name="Tedersoo L."/>
            <person name="Vaario L.-M."/>
            <person name="Yamada A."/>
            <person name="Yan M."/>
            <person name="Wang P."/>
            <person name="Xu J."/>
            <person name="Bruns T."/>
            <person name="Baldrian P."/>
            <person name="Vilgalys R."/>
            <person name="Henrissat B."/>
            <person name="Grigoriev I.V."/>
            <person name="Hibbett D."/>
            <person name="Nagy L.G."/>
            <person name="Martin F.M."/>
        </authorList>
    </citation>
    <scope>NUCLEOTIDE SEQUENCE</scope>
    <source>
        <strain evidence="1">Prilba</strain>
    </source>
</reference>
<reference evidence="1" key="2">
    <citation type="journal article" date="2020" name="Nat. Commun.">
        <title>Large-scale genome sequencing of mycorrhizal fungi provides insights into the early evolution of symbiotic traits.</title>
        <authorList>
            <person name="Miyauchi S."/>
            <person name="Kiss E."/>
            <person name="Kuo A."/>
            <person name="Drula E."/>
            <person name="Kohler A."/>
            <person name="Sanchez-Garcia M."/>
            <person name="Morin E."/>
            <person name="Andreopoulos B."/>
            <person name="Barry K.W."/>
            <person name="Bonito G."/>
            <person name="Buee M."/>
            <person name="Carver A."/>
            <person name="Chen C."/>
            <person name="Cichocki N."/>
            <person name="Clum A."/>
            <person name="Culley D."/>
            <person name="Crous P.W."/>
            <person name="Fauchery L."/>
            <person name="Girlanda M."/>
            <person name="Hayes R.D."/>
            <person name="Keri Z."/>
            <person name="LaButti K."/>
            <person name="Lipzen A."/>
            <person name="Lombard V."/>
            <person name="Magnuson J."/>
            <person name="Maillard F."/>
            <person name="Murat C."/>
            <person name="Nolan M."/>
            <person name="Ohm R.A."/>
            <person name="Pangilinan J."/>
            <person name="Pereira M.F."/>
            <person name="Perotto S."/>
            <person name="Peter M."/>
            <person name="Pfister S."/>
            <person name="Riley R."/>
            <person name="Sitrit Y."/>
            <person name="Stielow J.B."/>
            <person name="Szollosi G."/>
            <person name="Zifcakova L."/>
            <person name="Stursova M."/>
            <person name="Spatafora J.W."/>
            <person name="Tedersoo L."/>
            <person name="Vaario L.M."/>
            <person name="Yamada A."/>
            <person name="Yan M."/>
            <person name="Wang P."/>
            <person name="Xu J."/>
            <person name="Bruns T."/>
            <person name="Baldrian P."/>
            <person name="Vilgalys R."/>
            <person name="Dunand C."/>
            <person name="Henrissat B."/>
            <person name="Grigoriev I.V."/>
            <person name="Hibbett D."/>
            <person name="Nagy L.G."/>
            <person name="Martin F.M."/>
        </authorList>
    </citation>
    <scope>NUCLEOTIDE SEQUENCE</scope>
    <source>
        <strain evidence="1">Prilba</strain>
    </source>
</reference>
<evidence type="ECO:0000313" key="2">
    <source>
        <dbReference type="Proteomes" id="UP000759537"/>
    </source>
</evidence>
<sequence length="187" mass="20416">MSTFTIFHSQWRPSPRYMSSQDSDRHPETVGTELGTHHPGFVHLRSVPCVQTKASNSKRPHWLRILAEMTTRRAGVVSFGAAPVTNYQVFLTVRTRTYKKFPTNEEAKQHSLTTSYHSPNNPITMRLSVFALFIALPAAAYAAVSPVQRSPDSGSQCVTVAGACTANAACCAGLQCAAAVRLMPHSL</sequence>
<gene>
    <name evidence="1" type="ORF">DFH94DRAFT_279156</name>
</gene>